<comment type="caution">
    <text evidence="3">The sequence shown here is derived from an EMBL/GenBank/DDBJ whole genome shotgun (WGS) entry which is preliminary data.</text>
</comment>
<gene>
    <name evidence="3" type="ORF">DdX_22280</name>
</gene>
<feature type="region of interest" description="Disordered" evidence="1">
    <location>
        <begin position="30"/>
        <end position="76"/>
    </location>
</feature>
<organism evidence="3 4">
    <name type="scientific">Ditylenchus destructor</name>
    <dbReference type="NCBI Taxonomy" id="166010"/>
    <lineage>
        <taxon>Eukaryota</taxon>
        <taxon>Metazoa</taxon>
        <taxon>Ecdysozoa</taxon>
        <taxon>Nematoda</taxon>
        <taxon>Chromadorea</taxon>
        <taxon>Rhabditida</taxon>
        <taxon>Tylenchina</taxon>
        <taxon>Tylenchomorpha</taxon>
        <taxon>Sphaerularioidea</taxon>
        <taxon>Anguinidae</taxon>
        <taxon>Anguininae</taxon>
        <taxon>Ditylenchus</taxon>
    </lineage>
</organism>
<evidence type="ECO:0000313" key="3">
    <source>
        <dbReference type="EMBL" id="KAI1690815.1"/>
    </source>
</evidence>
<feature type="compositionally biased region" description="Polar residues" evidence="1">
    <location>
        <begin position="50"/>
        <end position="65"/>
    </location>
</feature>
<keyword evidence="4" id="KW-1185">Reference proteome</keyword>
<evidence type="ECO:0000256" key="1">
    <source>
        <dbReference type="SAM" id="MobiDB-lite"/>
    </source>
</evidence>
<feature type="chain" id="PRO_5042148226" evidence="2">
    <location>
        <begin position="25"/>
        <end position="106"/>
    </location>
</feature>
<protein>
    <submittedName>
        <fullName evidence="3">Uncharacterized protein</fullName>
    </submittedName>
</protein>
<evidence type="ECO:0000256" key="2">
    <source>
        <dbReference type="SAM" id="SignalP"/>
    </source>
</evidence>
<dbReference type="AlphaFoldDB" id="A0AAD4MF25"/>
<dbReference type="Proteomes" id="UP001201812">
    <property type="component" value="Unassembled WGS sequence"/>
</dbReference>
<sequence>MMTFFGSHLVSLLFWSFIIIGIISVESPDVPAGPKQPLPKDAKPRKSALRQPSQRSAKSVRQLTWDSDVKDSGHSTNAAVRALNEREDWEEASAKKGLIFAEPEEI</sequence>
<accession>A0AAD4MF25</accession>
<evidence type="ECO:0000313" key="4">
    <source>
        <dbReference type="Proteomes" id="UP001201812"/>
    </source>
</evidence>
<keyword evidence="2" id="KW-0732">Signal</keyword>
<feature type="signal peptide" evidence="2">
    <location>
        <begin position="1"/>
        <end position="24"/>
    </location>
</feature>
<dbReference type="EMBL" id="JAKKPZ010001082">
    <property type="protein sequence ID" value="KAI1690815.1"/>
    <property type="molecule type" value="Genomic_DNA"/>
</dbReference>
<reference evidence="3" key="1">
    <citation type="submission" date="2022-01" db="EMBL/GenBank/DDBJ databases">
        <title>Genome Sequence Resource for Two Populations of Ditylenchus destructor, the Migratory Endoparasitic Phytonematode.</title>
        <authorList>
            <person name="Zhang H."/>
            <person name="Lin R."/>
            <person name="Xie B."/>
        </authorList>
    </citation>
    <scope>NUCLEOTIDE SEQUENCE</scope>
    <source>
        <strain evidence="3">BazhouSP</strain>
    </source>
</reference>
<proteinExistence type="predicted"/>
<name>A0AAD4MF25_9BILA</name>